<dbReference type="Proteomes" id="UP001156484">
    <property type="component" value="Chromosome"/>
</dbReference>
<keyword evidence="2" id="KW-1185">Reference proteome</keyword>
<name>A0ACD4DEZ6_9NOCA</name>
<accession>A0ACD4DEZ6</accession>
<evidence type="ECO:0000313" key="2">
    <source>
        <dbReference type="Proteomes" id="UP001156484"/>
    </source>
</evidence>
<organism evidence="1 2">
    <name type="scientific">Rhodococcus sacchari</name>
    <dbReference type="NCBI Taxonomy" id="2962047"/>
    <lineage>
        <taxon>Bacteria</taxon>
        <taxon>Bacillati</taxon>
        <taxon>Actinomycetota</taxon>
        <taxon>Actinomycetes</taxon>
        <taxon>Mycobacteriales</taxon>
        <taxon>Nocardiaceae</taxon>
        <taxon>Rhodococcus</taxon>
    </lineage>
</organism>
<evidence type="ECO:0000313" key="1">
    <source>
        <dbReference type="EMBL" id="UYP18577.1"/>
    </source>
</evidence>
<gene>
    <name evidence="1" type="ORF">OED52_18330</name>
</gene>
<reference evidence="1" key="1">
    <citation type="submission" date="2022-10" db="EMBL/GenBank/DDBJ databases">
        <title>Rhodococcus ferula Z13 complete genome.</title>
        <authorList>
            <person name="Long X."/>
            <person name="Zang M."/>
        </authorList>
    </citation>
    <scope>NUCLEOTIDE SEQUENCE</scope>
    <source>
        <strain evidence="1">Z13</strain>
    </source>
</reference>
<sequence>MPRNPLRPVAVRIGALPWLPQYSRQIIAVDKTIQRVTRGKVTLLTIAGLPSLLLTVRGRKSGEQRSTPLLCVPHDGGWLVVGSNWGHPKAPAWALNLRAADEADVRYEGRDHRVSVRVAHGEERERLWPVLLDTWPNYALYAKRTDREIPVFVLTPVGA</sequence>
<protein>
    <submittedName>
        <fullName evidence="1">Nitroreductase family deazaflavin-dependent oxidoreductase</fullName>
    </submittedName>
</protein>
<dbReference type="EMBL" id="CP107551">
    <property type="protein sequence ID" value="UYP18577.1"/>
    <property type="molecule type" value="Genomic_DNA"/>
</dbReference>
<proteinExistence type="predicted"/>